<keyword evidence="9" id="KW-0564">Palmitate</keyword>
<evidence type="ECO:0000256" key="20">
    <source>
        <dbReference type="SAM" id="Phobius"/>
    </source>
</evidence>
<feature type="transmembrane region" description="Helical" evidence="20">
    <location>
        <begin position="296"/>
        <end position="319"/>
    </location>
</feature>
<feature type="transmembrane region" description="Helical" evidence="20">
    <location>
        <begin position="255"/>
        <end position="275"/>
    </location>
</feature>
<keyword evidence="12" id="KW-0325">Glycoprotein</keyword>
<dbReference type="PANTHER" id="PTHR22750">
    <property type="entry name" value="G-PROTEIN COUPLED RECEPTOR"/>
    <property type="match status" value="1"/>
</dbReference>
<evidence type="ECO:0000256" key="13">
    <source>
        <dbReference type="ARBA" id="ARBA00023224"/>
    </source>
</evidence>
<comment type="subunit">
    <text evidence="18">Homodimer. Interacts with corticotropin (ACTH). Interacts with MRAP; this interaction targets MC2R to the plasma membrane. Interacts with MRAP2; competing with MRAP for binding to MC2R and impairing the binding of corticotropin (ACTH).</text>
</comment>
<dbReference type="InterPro" id="IPR000276">
    <property type="entry name" value="GPCR_Rhodpsn"/>
</dbReference>
<feature type="transmembrane region" description="Helical" evidence="20">
    <location>
        <begin position="181"/>
        <end position="201"/>
    </location>
</feature>
<reference evidence="22 23" key="1">
    <citation type="journal article" date="2011" name="Nature">
        <title>A high-resolution map of human evolutionary constraint using 29 mammals.</title>
        <authorList>
            <person name="Lindblad-Toh K."/>
            <person name="Garber M."/>
            <person name="Zuk O."/>
            <person name="Lin M.F."/>
            <person name="Parker B.J."/>
            <person name="Washietl S."/>
            <person name="Kheradpour P."/>
            <person name="Ernst J."/>
            <person name="Jordan G."/>
            <person name="Mauceli E."/>
            <person name="Ward L.D."/>
            <person name="Lowe C.B."/>
            <person name="Holloway A.K."/>
            <person name="Clamp M."/>
            <person name="Gnerre S."/>
            <person name="Alfoldi J."/>
            <person name="Beal K."/>
            <person name="Chang J."/>
            <person name="Clawson H."/>
            <person name="Cuff J."/>
            <person name="Di Palma F."/>
            <person name="Fitzgerald S."/>
            <person name="Flicek P."/>
            <person name="Guttman M."/>
            <person name="Hubisz M.J."/>
            <person name="Jaffe D.B."/>
            <person name="Jungreis I."/>
            <person name="Kent W.J."/>
            <person name="Kostka D."/>
            <person name="Lara M."/>
            <person name="Martins A.L."/>
            <person name="Massingham T."/>
            <person name="Moltke I."/>
            <person name="Raney B.J."/>
            <person name="Rasmussen M.D."/>
            <person name="Robinson J."/>
            <person name="Stark A."/>
            <person name="Vilella A.J."/>
            <person name="Wen J."/>
            <person name="Xie X."/>
            <person name="Zody M.C."/>
            <person name="Baldwin J."/>
            <person name="Bloom T."/>
            <person name="Chin C.W."/>
            <person name="Heiman D."/>
            <person name="Nicol R."/>
            <person name="Nusbaum C."/>
            <person name="Young S."/>
            <person name="Wilkinson J."/>
            <person name="Worley K.C."/>
            <person name="Kovar C.L."/>
            <person name="Muzny D.M."/>
            <person name="Gibbs R.A."/>
            <person name="Cree A."/>
            <person name="Dihn H.H."/>
            <person name="Fowler G."/>
            <person name="Jhangiani S."/>
            <person name="Joshi V."/>
            <person name="Lee S."/>
            <person name="Lewis L.R."/>
            <person name="Nazareth L.V."/>
            <person name="Okwuonu G."/>
            <person name="Santibanez J."/>
            <person name="Warren W.C."/>
            <person name="Mardis E.R."/>
            <person name="Weinstock G.M."/>
            <person name="Wilson R.K."/>
            <person name="Delehaunty K."/>
            <person name="Dooling D."/>
            <person name="Fronik C."/>
            <person name="Fulton L."/>
            <person name="Fulton B."/>
            <person name="Graves T."/>
            <person name="Minx P."/>
            <person name="Sodergren E."/>
            <person name="Birney E."/>
            <person name="Margulies E.H."/>
            <person name="Herrero J."/>
            <person name="Green E.D."/>
            <person name="Haussler D."/>
            <person name="Siepel A."/>
            <person name="Goldman N."/>
            <person name="Pollard K.S."/>
            <person name="Pedersen J.S."/>
            <person name="Lander E.S."/>
            <person name="Kellis M."/>
        </authorList>
    </citation>
    <scope>NUCLEOTIDE SEQUENCE [LARGE SCALE GENOMIC DNA]</scope>
    <source>
        <strain evidence="22 23">Thorbecke inbred</strain>
    </source>
</reference>
<dbReference type="Pfam" id="PF00001">
    <property type="entry name" value="7tm_1"/>
    <property type="match status" value="1"/>
</dbReference>
<evidence type="ECO:0000259" key="21">
    <source>
        <dbReference type="PROSITE" id="PS50262"/>
    </source>
</evidence>
<evidence type="ECO:0000313" key="22">
    <source>
        <dbReference type="Ensembl" id="ENSOCUP00000022326.2"/>
    </source>
</evidence>
<evidence type="ECO:0000256" key="16">
    <source>
        <dbReference type="ARBA" id="ARBA00031897"/>
    </source>
</evidence>
<organism evidence="22 23">
    <name type="scientific">Oryctolagus cuniculus</name>
    <name type="common">Rabbit</name>
    <dbReference type="NCBI Taxonomy" id="9986"/>
    <lineage>
        <taxon>Eukaryota</taxon>
        <taxon>Metazoa</taxon>
        <taxon>Chordata</taxon>
        <taxon>Craniata</taxon>
        <taxon>Vertebrata</taxon>
        <taxon>Euteleostomi</taxon>
        <taxon>Mammalia</taxon>
        <taxon>Eutheria</taxon>
        <taxon>Euarchontoglires</taxon>
        <taxon>Glires</taxon>
        <taxon>Lagomorpha</taxon>
        <taxon>Leporidae</taxon>
        <taxon>Oryctolagus</taxon>
    </lineage>
</organism>
<evidence type="ECO:0000256" key="3">
    <source>
        <dbReference type="ARBA" id="ARBA00022475"/>
    </source>
</evidence>
<gene>
    <name evidence="22" type="primary">MC2R</name>
</gene>
<dbReference type="SMART" id="SM01381">
    <property type="entry name" value="7TM_GPCR_Srsx"/>
    <property type="match status" value="1"/>
</dbReference>
<proteinExistence type="inferred from homology"/>
<comment type="function">
    <text evidence="17">Hormone receptor primarily expressed in adrenal cortex that plays a key role in regulating adrenocortical function. Upon corticotropin (ACTH) binding, facilitates the release of adrenal glucocorticoids, including cortisol and corticosterone. In addition, MC2R is required for fetal and neonatal adrenal gland development. Mechanistically, activates adenylate cyclase (cAMP), the MAPK cascade as well as the cAMP-dependent protein kinase A pathway leading to steroidogenic factor 1/NR5A1-mediated transcriptional activation.</text>
</comment>
<dbReference type="STRING" id="9986.ENSOCUP00000022326"/>
<evidence type="ECO:0000256" key="10">
    <source>
        <dbReference type="ARBA" id="ARBA00023157"/>
    </source>
</evidence>
<evidence type="ECO:0000256" key="15">
    <source>
        <dbReference type="ARBA" id="ARBA00031493"/>
    </source>
</evidence>
<evidence type="ECO:0000256" key="4">
    <source>
        <dbReference type="ARBA" id="ARBA00022692"/>
    </source>
</evidence>
<dbReference type="PROSITE" id="PS50262">
    <property type="entry name" value="G_PROTEIN_RECEP_F1_2"/>
    <property type="match status" value="1"/>
</dbReference>
<dbReference type="GeneTree" id="ENSGT01140000282542"/>
<feature type="domain" description="G-protein coupled receptors family 1 profile" evidence="21">
    <location>
        <begin position="116"/>
        <end position="351"/>
    </location>
</feature>
<evidence type="ECO:0000256" key="12">
    <source>
        <dbReference type="ARBA" id="ARBA00023180"/>
    </source>
</evidence>
<reference evidence="22" key="3">
    <citation type="submission" date="2025-09" db="UniProtKB">
        <authorList>
            <consortium name="Ensembl"/>
        </authorList>
    </citation>
    <scope>IDENTIFICATION</scope>
    <source>
        <strain evidence="22">Thorbecke</strain>
    </source>
</reference>
<feature type="transmembrane region" description="Helical" evidence="20">
    <location>
        <begin position="105"/>
        <end position="124"/>
    </location>
</feature>
<evidence type="ECO:0000256" key="1">
    <source>
        <dbReference type="ARBA" id="ARBA00004651"/>
    </source>
</evidence>
<keyword evidence="3" id="KW-1003">Cell membrane</keyword>
<dbReference type="GO" id="GO:0005886">
    <property type="term" value="C:plasma membrane"/>
    <property type="evidence" value="ECO:0007669"/>
    <property type="project" value="UniProtKB-SubCell"/>
</dbReference>
<evidence type="ECO:0000313" key="23">
    <source>
        <dbReference type="Proteomes" id="UP000001811"/>
    </source>
</evidence>
<evidence type="ECO:0000256" key="11">
    <source>
        <dbReference type="ARBA" id="ARBA00023170"/>
    </source>
</evidence>
<reference evidence="22" key="2">
    <citation type="submission" date="2025-08" db="UniProtKB">
        <authorList>
            <consortium name="Ensembl"/>
        </authorList>
    </citation>
    <scope>IDENTIFICATION</scope>
    <source>
        <strain evidence="22">Thorbecke</strain>
    </source>
</reference>
<dbReference type="GO" id="GO:0007189">
    <property type="term" value="P:adenylate cyclase-activating G protein-coupled receptor signaling pathway"/>
    <property type="evidence" value="ECO:0007669"/>
    <property type="project" value="Ensembl"/>
</dbReference>
<dbReference type="AlphaFoldDB" id="G1TZ08"/>
<feature type="transmembrane region" description="Helical" evidence="20">
    <location>
        <begin position="136"/>
        <end position="161"/>
    </location>
</feature>
<dbReference type="PaxDb" id="9986-ENSOCUP00000022326"/>
<keyword evidence="13 19" id="KW-0807">Transducer</keyword>
<dbReference type="EMBL" id="AAGW02031340">
    <property type="status" value="NOT_ANNOTATED_CDS"/>
    <property type="molecule type" value="Genomic_DNA"/>
</dbReference>
<dbReference type="Gene3D" id="1.20.1070.10">
    <property type="entry name" value="Rhodopsin 7-helix transmembrane proteins"/>
    <property type="match status" value="1"/>
</dbReference>
<keyword evidence="23" id="KW-1185">Reference proteome</keyword>
<dbReference type="FunCoup" id="G1TZ08">
    <property type="interactions" value="223"/>
</dbReference>
<keyword evidence="7 19" id="KW-0297">G-protein coupled receptor</keyword>
<dbReference type="SMR" id="G1TZ08"/>
<dbReference type="HOGENOM" id="CLU_009579_13_0_1"/>
<keyword evidence="11 19" id="KW-0675">Receptor</keyword>
<evidence type="ECO:0000256" key="7">
    <source>
        <dbReference type="ARBA" id="ARBA00023040"/>
    </source>
</evidence>
<evidence type="ECO:0000256" key="8">
    <source>
        <dbReference type="ARBA" id="ARBA00023136"/>
    </source>
</evidence>
<dbReference type="Bgee" id="ENSOCUG00000014502">
    <property type="expression patterns" value="Expressed in ovary"/>
</dbReference>
<evidence type="ECO:0000256" key="18">
    <source>
        <dbReference type="ARBA" id="ARBA00065360"/>
    </source>
</evidence>
<dbReference type="PRINTS" id="PR00534">
    <property type="entry name" value="MCRFAMILY"/>
</dbReference>
<evidence type="ECO:0000256" key="17">
    <source>
        <dbReference type="ARBA" id="ARBA00058340"/>
    </source>
</evidence>
<evidence type="ECO:0000256" key="2">
    <source>
        <dbReference type="ARBA" id="ARBA00017113"/>
    </source>
</evidence>
<sequence>MHLFRPCLAQGPFACFSPHLIRPQTFWPESSCSTAEGGRVTLPLDLQQVLRIRRCWMTGSSSLRGRVQAPAQAAEMQRILSAYENSSDTARNHSDCPRVVLPEEVFFTLSMAGVLENLAVLLAVVKNKHLQSPMHFFICSLAISDMLGSLYKILENILILLRNTGYLKPRGDFETTADDVIDSLFVLSLLGSIFSLSAIAADRYITIFHSLQYHSIVTVRRALVTLTVLWALCTGSGITMVIFSHHIPTVLTFTSLFPLMLVFILCLYVHMFLLARSHARRISTLPRANMRGAITLTILLGVFIVCWAPFVLHVLLMTFCPDNPYCACYMSLFQVNGMLIMCNAVIDPFIYAFRSPELREAFKKMIFCRRCG</sequence>
<dbReference type="GO" id="GO:0004978">
    <property type="term" value="F:corticotropin receptor activity"/>
    <property type="evidence" value="ECO:0007669"/>
    <property type="project" value="InterPro"/>
</dbReference>
<evidence type="ECO:0000256" key="6">
    <source>
        <dbReference type="ARBA" id="ARBA00022989"/>
    </source>
</evidence>
<dbReference type="CDD" id="cd15350">
    <property type="entry name" value="7tmA_MC2R_ACTH_R"/>
    <property type="match status" value="1"/>
</dbReference>
<dbReference type="PROSITE" id="PS00237">
    <property type="entry name" value="G_PROTEIN_RECEP_F1_1"/>
    <property type="match status" value="1"/>
</dbReference>
<dbReference type="PRINTS" id="PR00237">
    <property type="entry name" value="GPCRRHODOPSN"/>
</dbReference>
<dbReference type="InterPro" id="IPR017452">
    <property type="entry name" value="GPCR_Rhodpsn_7TM"/>
</dbReference>
<keyword evidence="14" id="KW-0449">Lipoprotein</keyword>
<dbReference type="SUPFAM" id="SSF81321">
    <property type="entry name" value="Family A G protein-coupled receptor-like"/>
    <property type="match status" value="1"/>
</dbReference>
<dbReference type="eggNOG" id="KOG3656">
    <property type="taxonomic scope" value="Eukaryota"/>
</dbReference>
<dbReference type="Ensembl" id="ENSOCUT00000014499.3">
    <property type="protein sequence ID" value="ENSOCUP00000022326.2"/>
    <property type="gene ID" value="ENSOCUG00000014502.3"/>
</dbReference>
<keyword evidence="6 20" id="KW-1133">Transmembrane helix</keyword>
<dbReference type="Proteomes" id="UP000001811">
    <property type="component" value="Chromosome 9"/>
</dbReference>
<dbReference type="InParanoid" id="G1TZ08"/>
<evidence type="ECO:0000256" key="19">
    <source>
        <dbReference type="RuleBase" id="RU000688"/>
    </source>
</evidence>
<keyword evidence="8 20" id="KW-0472">Membrane</keyword>
<keyword evidence="10" id="KW-1015">Disulfide bond</keyword>
<feature type="transmembrane region" description="Helical" evidence="20">
    <location>
        <begin position="222"/>
        <end position="243"/>
    </location>
</feature>
<keyword evidence="4 19" id="KW-0812">Transmembrane</keyword>
<dbReference type="InterPro" id="IPR001671">
    <property type="entry name" value="Melcrt_ACTH_rcpt"/>
</dbReference>
<protein>
    <recommendedName>
        <fullName evidence="2">Adrenocorticotropic hormone receptor</fullName>
    </recommendedName>
    <alternativeName>
        <fullName evidence="16">Adrenocorticotropin receptor</fullName>
    </alternativeName>
    <alternativeName>
        <fullName evidence="15">Melanocortin receptor 2</fullName>
    </alternativeName>
</protein>
<comment type="subcellular location">
    <subcellularLocation>
        <location evidence="1">Cell membrane</location>
        <topology evidence="1">Multi-pass membrane protein</topology>
    </subcellularLocation>
</comment>
<comment type="similarity">
    <text evidence="19">Belongs to the G-protein coupled receptor 1 family.</text>
</comment>
<dbReference type="PRINTS" id="PR00520">
    <property type="entry name" value="ACTROPHINR"/>
</dbReference>
<evidence type="ECO:0000256" key="5">
    <source>
        <dbReference type="ARBA" id="ARBA00022843"/>
    </source>
</evidence>
<name>G1TZ08_RABIT</name>
<evidence type="ECO:0000256" key="14">
    <source>
        <dbReference type="ARBA" id="ARBA00023288"/>
    </source>
</evidence>
<accession>G1TZ08</accession>
<keyword evidence="5" id="KW-0832">Ubl conjugation</keyword>
<dbReference type="InterPro" id="IPR001168">
    <property type="entry name" value="ACTH_rcpt"/>
</dbReference>
<feature type="transmembrane region" description="Helical" evidence="20">
    <location>
        <begin position="331"/>
        <end position="353"/>
    </location>
</feature>
<evidence type="ECO:0000256" key="9">
    <source>
        <dbReference type="ARBA" id="ARBA00023139"/>
    </source>
</evidence>